<proteinExistence type="predicted"/>
<organism evidence="1 2">
    <name type="scientific">Protopolystoma xenopodis</name>
    <dbReference type="NCBI Taxonomy" id="117903"/>
    <lineage>
        <taxon>Eukaryota</taxon>
        <taxon>Metazoa</taxon>
        <taxon>Spiralia</taxon>
        <taxon>Lophotrochozoa</taxon>
        <taxon>Platyhelminthes</taxon>
        <taxon>Monogenea</taxon>
        <taxon>Polyopisthocotylea</taxon>
        <taxon>Polystomatidea</taxon>
        <taxon>Polystomatidae</taxon>
        <taxon>Protopolystoma</taxon>
    </lineage>
</organism>
<dbReference type="AlphaFoldDB" id="A0A3S5CVT0"/>
<comment type="caution">
    <text evidence="1">The sequence shown here is derived from an EMBL/GenBank/DDBJ whole genome shotgun (WGS) entry which is preliminary data.</text>
</comment>
<keyword evidence="2" id="KW-1185">Reference proteome</keyword>
<reference evidence="1" key="1">
    <citation type="submission" date="2018-11" db="EMBL/GenBank/DDBJ databases">
        <authorList>
            <consortium name="Pathogen Informatics"/>
        </authorList>
    </citation>
    <scope>NUCLEOTIDE SEQUENCE</scope>
</reference>
<protein>
    <submittedName>
        <fullName evidence="1">Uncharacterized protein</fullName>
    </submittedName>
</protein>
<evidence type="ECO:0000313" key="2">
    <source>
        <dbReference type="Proteomes" id="UP000784294"/>
    </source>
</evidence>
<accession>A0A3S5CVT0</accession>
<gene>
    <name evidence="1" type="ORF">PXEA_LOCUS37241</name>
</gene>
<evidence type="ECO:0000313" key="1">
    <source>
        <dbReference type="EMBL" id="VEL43801.1"/>
    </source>
</evidence>
<sequence>MLDAHLSLGGHADLSVALSRGVSKSNGFVGVGLADQQNEVRKQICEFGEQEDDKDEEVTSVVGKMEEMKETDNENLINLRPCSGIAYQHSSGAHSCFEINSSQKKSHQLQPTLASSVEEEAKEHNEEVVLASAEQVSRWVPQLGEFFVYF</sequence>
<dbReference type="EMBL" id="CAAALY010285296">
    <property type="protein sequence ID" value="VEL43801.1"/>
    <property type="molecule type" value="Genomic_DNA"/>
</dbReference>
<name>A0A3S5CVT0_9PLAT</name>
<dbReference type="Proteomes" id="UP000784294">
    <property type="component" value="Unassembled WGS sequence"/>
</dbReference>